<proteinExistence type="predicted"/>
<evidence type="ECO:0000313" key="1">
    <source>
        <dbReference type="EMBL" id="PXV87347.1"/>
    </source>
</evidence>
<protein>
    <submittedName>
        <fullName evidence="1">Uncharacterized protein</fullName>
    </submittedName>
</protein>
<name>A0A318EJ89_9FIRM</name>
<reference evidence="1 2" key="1">
    <citation type="submission" date="2018-05" db="EMBL/GenBank/DDBJ databases">
        <title>Genomic Encyclopedia of Type Strains, Phase IV (KMG-IV): sequencing the most valuable type-strain genomes for metagenomic binning, comparative biology and taxonomic classification.</title>
        <authorList>
            <person name="Goeker M."/>
        </authorList>
    </citation>
    <scope>NUCLEOTIDE SEQUENCE [LARGE SCALE GENOMIC DNA]</scope>
    <source>
        <strain evidence="1 2">DSM 28816</strain>
    </source>
</reference>
<sequence length="129" mass="15541">MPNKRKLKLMKYNIDDDLYQELFYFCKRYKQREDDINSMYGLTNINTDGMPKGNSIGSQTEAKAMRILKFRKENELIEQSAIEANPYIYQYILKNVTQGISYDYMKVPCGRRQFYESRRIFFKILSEKR</sequence>
<organism evidence="1 2">
    <name type="scientific">Lachnotalea glycerini</name>
    <dbReference type="NCBI Taxonomy" id="1763509"/>
    <lineage>
        <taxon>Bacteria</taxon>
        <taxon>Bacillati</taxon>
        <taxon>Bacillota</taxon>
        <taxon>Clostridia</taxon>
        <taxon>Lachnospirales</taxon>
        <taxon>Lachnospiraceae</taxon>
        <taxon>Lachnotalea</taxon>
    </lineage>
</organism>
<gene>
    <name evidence="1" type="ORF">C8E03_110108</name>
</gene>
<dbReference type="EMBL" id="QICS01000010">
    <property type="protein sequence ID" value="PXV87347.1"/>
    <property type="molecule type" value="Genomic_DNA"/>
</dbReference>
<evidence type="ECO:0000313" key="2">
    <source>
        <dbReference type="Proteomes" id="UP000247523"/>
    </source>
</evidence>
<comment type="caution">
    <text evidence="1">The sequence shown here is derived from an EMBL/GenBank/DDBJ whole genome shotgun (WGS) entry which is preliminary data.</text>
</comment>
<dbReference type="AlphaFoldDB" id="A0A318EJ89"/>
<dbReference type="RefSeq" id="WP_110291620.1">
    <property type="nucleotide sequence ID" value="NZ_QICS01000010.1"/>
</dbReference>
<accession>A0A318EJ89</accession>
<dbReference type="Proteomes" id="UP000247523">
    <property type="component" value="Unassembled WGS sequence"/>
</dbReference>